<proteinExistence type="predicted"/>
<keyword evidence="1" id="KW-0812">Transmembrane</keyword>
<evidence type="ECO:0000313" key="3">
    <source>
        <dbReference type="Proteomes" id="UP000004994"/>
    </source>
</evidence>
<keyword evidence="1" id="KW-0472">Membrane</keyword>
<evidence type="ECO:0000256" key="1">
    <source>
        <dbReference type="SAM" id="Phobius"/>
    </source>
</evidence>
<dbReference type="EnsemblPlants" id="Solyc12g057077.1.1">
    <property type="protein sequence ID" value="Solyc12g057077.1.1"/>
    <property type="gene ID" value="Solyc12g057077.1"/>
</dbReference>
<dbReference type="AlphaFoldDB" id="A0A3Q7JX83"/>
<keyword evidence="3" id="KW-1185">Reference proteome</keyword>
<dbReference type="Proteomes" id="UP000004994">
    <property type="component" value="Chromosome 12"/>
</dbReference>
<accession>A0A3Q7JX83</accession>
<organism evidence="2">
    <name type="scientific">Solanum lycopersicum</name>
    <name type="common">Tomato</name>
    <name type="synonym">Lycopersicon esculentum</name>
    <dbReference type="NCBI Taxonomy" id="4081"/>
    <lineage>
        <taxon>Eukaryota</taxon>
        <taxon>Viridiplantae</taxon>
        <taxon>Streptophyta</taxon>
        <taxon>Embryophyta</taxon>
        <taxon>Tracheophyta</taxon>
        <taxon>Spermatophyta</taxon>
        <taxon>Magnoliopsida</taxon>
        <taxon>eudicotyledons</taxon>
        <taxon>Gunneridae</taxon>
        <taxon>Pentapetalae</taxon>
        <taxon>asterids</taxon>
        <taxon>lamiids</taxon>
        <taxon>Solanales</taxon>
        <taxon>Solanaceae</taxon>
        <taxon>Solanoideae</taxon>
        <taxon>Solaneae</taxon>
        <taxon>Solanum</taxon>
        <taxon>Solanum subgen. Lycopersicon</taxon>
    </lineage>
</organism>
<dbReference type="InParanoid" id="A0A3Q7JX83"/>
<sequence length="98" mass="11420">MLGTLKTGGRRSRQEDRTCQKCRDKKLKLVESRLGILLLAKMLATTFFFHHVSSKLQEMRLSFDEIIVVISWAKHVKVLFKVIVLRLNLRISACSNYR</sequence>
<keyword evidence="1" id="KW-1133">Transmembrane helix</keyword>
<dbReference type="Gramene" id="Solyc12g057077.1.1">
    <property type="protein sequence ID" value="Solyc12g057077.1.1"/>
    <property type="gene ID" value="Solyc12g057077.1"/>
</dbReference>
<evidence type="ECO:0000313" key="2">
    <source>
        <dbReference type="EnsemblPlants" id="Solyc12g057077.1.1"/>
    </source>
</evidence>
<protein>
    <submittedName>
        <fullName evidence="2">Uncharacterized protein</fullName>
    </submittedName>
</protein>
<reference evidence="2" key="2">
    <citation type="submission" date="2019-01" db="UniProtKB">
        <authorList>
            <consortium name="EnsemblPlants"/>
        </authorList>
    </citation>
    <scope>IDENTIFICATION</scope>
    <source>
        <strain evidence="2">cv. Heinz 1706</strain>
    </source>
</reference>
<feature type="transmembrane region" description="Helical" evidence="1">
    <location>
        <begin position="34"/>
        <end position="52"/>
    </location>
</feature>
<name>A0A3Q7JX83_SOLLC</name>
<reference evidence="2" key="1">
    <citation type="journal article" date="2012" name="Nature">
        <title>The tomato genome sequence provides insights into fleshy fruit evolution.</title>
        <authorList>
            <consortium name="Tomato Genome Consortium"/>
        </authorList>
    </citation>
    <scope>NUCLEOTIDE SEQUENCE [LARGE SCALE GENOMIC DNA]</scope>
    <source>
        <strain evidence="2">cv. Heinz 1706</strain>
    </source>
</reference>